<dbReference type="InterPro" id="IPR027417">
    <property type="entry name" value="P-loop_NTPase"/>
</dbReference>
<evidence type="ECO:0000313" key="5">
    <source>
        <dbReference type="EMBL" id="PBC31128.1"/>
    </source>
</evidence>
<dbReference type="SMR" id="A0A2A3EHE3"/>
<comment type="similarity">
    <text evidence="3">Belongs to the KTI12 family.</text>
</comment>
<dbReference type="GO" id="GO:0006400">
    <property type="term" value="P:tRNA modification"/>
    <property type="evidence" value="ECO:0007669"/>
    <property type="project" value="UniProtKB-ARBA"/>
</dbReference>
<dbReference type="Gene3D" id="3.40.50.300">
    <property type="entry name" value="P-loop containing nucleotide triphosphate hydrolases"/>
    <property type="match status" value="1"/>
</dbReference>
<evidence type="ECO:0000256" key="1">
    <source>
        <dbReference type="ARBA" id="ARBA00022741"/>
    </source>
</evidence>
<dbReference type="InterPro" id="IPR013641">
    <property type="entry name" value="KTI12/PSTK"/>
</dbReference>
<dbReference type="GO" id="GO:0006357">
    <property type="term" value="P:regulation of transcription by RNA polymerase II"/>
    <property type="evidence" value="ECO:0007669"/>
    <property type="project" value="UniProtKB-ARBA"/>
</dbReference>
<dbReference type="Proteomes" id="UP000242457">
    <property type="component" value="Unassembled WGS sequence"/>
</dbReference>
<protein>
    <recommendedName>
        <fullName evidence="4">Protein KTI12 homolog</fullName>
    </recommendedName>
</protein>
<dbReference type="PANTHER" id="PTHR12435">
    <property type="match status" value="1"/>
</dbReference>
<dbReference type="STRING" id="94128.A0A2A3EHE3"/>
<evidence type="ECO:0000313" key="6">
    <source>
        <dbReference type="Proteomes" id="UP000242457"/>
    </source>
</evidence>
<name>A0A2A3EHE3_APICC</name>
<evidence type="ECO:0000256" key="2">
    <source>
        <dbReference type="ARBA" id="ARBA00022840"/>
    </source>
</evidence>
<evidence type="ECO:0000256" key="4">
    <source>
        <dbReference type="ARBA" id="ARBA00026170"/>
    </source>
</evidence>
<proteinExistence type="inferred from homology"/>
<organism evidence="5 6">
    <name type="scientific">Apis cerana cerana</name>
    <name type="common">Oriental honeybee</name>
    <dbReference type="NCBI Taxonomy" id="94128"/>
    <lineage>
        <taxon>Eukaryota</taxon>
        <taxon>Metazoa</taxon>
        <taxon>Ecdysozoa</taxon>
        <taxon>Arthropoda</taxon>
        <taxon>Hexapoda</taxon>
        <taxon>Insecta</taxon>
        <taxon>Pterygota</taxon>
        <taxon>Neoptera</taxon>
        <taxon>Endopterygota</taxon>
        <taxon>Hymenoptera</taxon>
        <taxon>Apocrita</taxon>
        <taxon>Aculeata</taxon>
        <taxon>Apoidea</taxon>
        <taxon>Anthophila</taxon>
        <taxon>Apidae</taxon>
        <taxon>Apis</taxon>
    </lineage>
</organism>
<keyword evidence="6" id="KW-1185">Reference proteome</keyword>
<keyword evidence="2" id="KW-0067">ATP-binding</keyword>
<dbReference type="OrthoDB" id="9972657at2759"/>
<dbReference type="GO" id="GO:0005524">
    <property type="term" value="F:ATP binding"/>
    <property type="evidence" value="ECO:0007669"/>
    <property type="project" value="UniProtKB-KW"/>
</dbReference>
<reference evidence="5 6" key="1">
    <citation type="submission" date="2014-07" db="EMBL/GenBank/DDBJ databases">
        <title>Genomic and transcriptomic analysis on Apis cerana provide comprehensive insights into honey bee biology.</title>
        <authorList>
            <person name="Diao Q."/>
            <person name="Sun L."/>
            <person name="Zheng H."/>
            <person name="Zheng H."/>
            <person name="Xu S."/>
            <person name="Wang S."/>
            <person name="Zeng Z."/>
            <person name="Hu F."/>
            <person name="Su S."/>
            <person name="Wu J."/>
        </authorList>
    </citation>
    <scope>NUCLEOTIDE SEQUENCE [LARGE SCALE GENOMIC DNA]</scope>
    <source>
        <tissue evidence="5">Pupae without intestine</tissue>
    </source>
</reference>
<evidence type="ECO:0000256" key="3">
    <source>
        <dbReference type="ARBA" id="ARBA00025768"/>
    </source>
</evidence>
<dbReference type="EMBL" id="KZ288248">
    <property type="protein sequence ID" value="PBC31128.1"/>
    <property type="molecule type" value="Genomic_DNA"/>
</dbReference>
<dbReference type="AlphaFoldDB" id="A0A2A3EHE3"/>
<keyword evidence="1" id="KW-0547">Nucleotide-binding</keyword>
<dbReference type="SUPFAM" id="SSF52540">
    <property type="entry name" value="P-loop containing nucleoside triphosphate hydrolases"/>
    <property type="match status" value="1"/>
</dbReference>
<gene>
    <name evidence="5" type="ORF">APICC_02526</name>
</gene>
<accession>A0A2A3EHE3</accession>
<sequence>MPVILMTGIPCSGKTTRTCELKEYFINEAKKKVEIINEIDVVTKTGFDRNKFFADSKNEKRVRSDIKSSIQRLLNINDILIIDASNYIKGYRYEIYCMTKLYKTPQCTIFCDIPVEHAWLWNIKRPEYEQYNRDIFDALVMRYEAPDNKNRWDVPLFNILPEDELKFDDIYKSLYEVKAPKPNLSTQCPPLSSTNYLYELDIITQEVVNAILSSKQLGIESEFKIPKYNLTVHNPCTAIQLMRLRRQFLIYSKMQQSEINQIASLFVQYLNKSL</sequence>
<dbReference type="Pfam" id="PF08433">
    <property type="entry name" value="KTI12"/>
    <property type="match status" value="1"/>
</dbReference>
<dbReference type="FunFam" id="3.40.50.300:FF:000827">
    <property type="entry name" value="KTI12 chromatin-associated homolog"/>
    <property type="match status" value="1"/>
</dbReference>